<reference evidence="1" key="2">
    <citation type="journal article" date="2023" name="Science">
        <title>Genomic signatures of disease resistance in endangered staghorn corals.</title>
        <authorList>
            <person name="Vollmer S.V."/>
            <person name="Selwyn J.D."/>
            <person name="Despard B.A."/>
            <person name="Roesel C.L."/>
        </authorList>
    </citation>
    <scope>NUCLEOTIDE SEQUENCE</scope>
    <source>
        <strain evidence="1">K2</strain>
    </source>
</reference>
<dbReference type="EMBL" id="JARQWQ010000073">
    <property type="protein sequence ID" value="KAK2553876.1"/>
    <property type="molecule type" value="Genomic_DNA"/>
</dbReference>
<dbReference type="SUPFAM" id="SSF57302">
    <property type="entry name" value="Snake toxin-like"/>
    <property type="match status" value="1"/>
</dbReference>
<comment type="caution">
    <text evidence="1">The sequence shown here is derived from an EMBL/GenBank/DDBJ whole genome shotgun (WGS) entry which is preliminary data.</text>
</comment>
<dbReference type="Proteomes" id="UP001249851">
    <property type="component" value="Unassembled WGS sequence"/>
</dbReference>
<keyword evidence="2" id="KW-1185">Reference proteome</keyword>
<sequence length="276" mass="31619">MHAFTRHVSFFQGDSGEFVRFLTERRDSNALVKGFCWEHGRWKYAGSGTDGRLGGRLSSCKHFVGLPKHTQTFYMYHYRAQVLMHFPHGKCLAETFSDAKNVVKKFVREIKVDPLVVRRQDSNKLKEQTNRHRLTKEMKTASLLSIAVSLFLASTLGSCIKCFSCQDSENNPSCRRRMTVLDCSVHAEFGKEYDSCFSMTAYSDKKKIQIKECAMSWGCEELEDILCKNYKTVNASCKVDCCKDDLCNEYDSVTLRNHSTSVMTTHDVPVPLLKRQ</sequence>
<organism evidence="1 2">
    <name type="scientific">Acropora cervicornis</name>
    <name type="common">Staghorn coral</name>
    <dbReference type="NCBI Taxonomy" id="6130"/>
    <lineage>
        <taxon>Eukaryota</taxon>
        <taxon>Metazoa</taxon>
        <taxon>Cnidaria</taxon>
        <taxon>Anthozoa</taxon>
        <taxon>Hexacorallia</taxon>
        <taxon>Scleractinia</taxon>
        <taxon>Astrocoeniina</taxon>
        <taxon>Acroporidae</taxon>
        <taxon>Acropora</taxon>
    </lineage>
</organism>
<evidence type="ECO:0000313" key="1">
    <source>
        <dbReference type="EMBL" id="KAK2553876.1"/>
    </source>
</evidence>
<dbReference type="AlphaFoldDB" id="A0AAD9UXV1"/>
<accession>A0AAD9UXV1</accession>
<proteinExistence type="predicted"/>
<gene>
    <name evidence="1" type="ORF">P5673_024564</name>
</gene>
<dbReference type="InterPro" id="IPR045860">
    <property type="entry name" value="Snake_toxin-like_sf"/>
</dbReference>
<dbReference type="CDD" id="cd00117">
    <property type="entry name" value="TFP"/>
    <property type="match status" value="1"/>
</dbReference>
<name>A0AAD9UXV1_ACRCE</name>
<protein>
    <submittedName>
        <fullName evidence="1">Uncharacterized protein</fullName>
    </submittedName>
</protein>
<evidence type="ECO:0000313" key="2">
    <source>
        <dbReference type="Proteomes" id="UP001249851"/>
    </source>
</evidence>
<reference evidence="1" key="1">
    <citation type="journal article" date="2023" name="G3 (Bethesda)">
        <title>Whole genome assembly and annotation of the endangered Caribbean coral Acropora cervicornis.</title>
        <authorList>
            <person name="Selwyn J.D."/>
            <person name="Vollmer S.V."/>
        </authorList>
    </citation>
    <scope>NUCLEOTIDE SEQUENCE</scope>
    <source>
        <strain evidence="1">K2</strain>
    </source>
</reference>